<dbReference type="EMBL" id="ACCL02000011">
    <property type="protein sequence ID" value="EET60376.1"/>
    <property type="molecule type" value="Genomic_DNA"/>
</dbReference>
<keyword evidence="2" id="KW-1185">Reference proteome</keyword>
<dbReference type="OrthoDB" id="9766361at2"/>
<protein>
    <submittedName>
        <fullName evidence="1">Phage tail component domain protein</fullName>
    </submittedName>
</protein>
<organism evidence="1 2">
    <name type="scientific">Marvinbryantia formatexigens DSM 14469</name>
    <dbReference type="NCBI Taxonomy" id="478749"/>
    <lineage>
        <taxon>Bacteria</taxon>
        <taxon>Bacillati</taxon>
        <taxon>Bacillota</taxon>
        <taxon>Clostridia</taxon>
        <taxon>Lachnospirales</taxon>
        <taxon>Lachnospiraceae</taxon>
        <taxon>Marvinbryantia</taxon>
    </lineage>
</organism>
<dbReference type="InterPro" id="IPR009003">
    <property type="entry name" value="Peptidase_S1_PA"/>
</dbReference>
<dbReference type="eggNOG" id="COG3591">
    <property type="taxonomic scope" value="Bacteria"/>
</dbReference>
<evidence type="ECO:0000313" key="2">
    <source>
        <dbReference type="Proteomes" id="UP000005561"/>
    </source>
</evidence>
<comment type="caution">
    <text evidence="1">The sequence shown here is derived from an EMBL/GenBank/DDBJ whole genome shotgun (WGS) entry which is preliminary data.</text>
</comment>
<proteinExistence type="predicted"/>
<name>C6LG12_9FIRM</name>
<dbReference type="AlphaFoldDB" id="C6LG12"/>
<dbReference type="SUPFAM" id="SSF50494">
    <property type="entry name" value="Trypsin-like serine proteases"/>
    <property type="match status" value="1"/>
</dbReference>
<gene>
    <name evidence="1" type="ORF">BRYFOR_07572</name>
</gene>
<evidence type="ECO:0000313" key="1">
    <source>
        <dbReference type="EMBL" id="EET60376.1"/>
    </source>
</evidence>
<reference evidence="1" key="1">
    <citation type="submission" date="2009-07" db="EMBL/GenBank/DDBJ databases">
        <authorList>
            <person name="Weinstock G."/>
            <person name="Sodergren E."/>
            <person name="Clifton S."/>
            <person name="Fulton L."/>
            <person name="Fulton B."/>
            <person name="Courtney L."/>
            <person name="Fronick C."/>
            <person name="Harrison M."/>
            <person name="Strong C."/>
            <person name="Farmer C."/>
            <person name="Delahaunty K."/>
            <person name="Markovic C."/>
            <person name="Hall O."/>
            <person name="Minx P."/>
            <person name="Tomlinson C."/>
            <person name="Mitreva M."/>
            <person name="Nelson J."/>
            <person name="Hou S."/>
            <person name="Wollam A."/>
            <person name="Pepin K.H."/>
            <person name="Johnson M."/>
            <person name="Bhonagiri V."/>
            <person name="Nash W.E."/>
            <person name="Warren W."/>
            <person name="Chinwalla A."/>
            <person name="Mardis E.R."/>
            <person name="Wilson R.K."/>
        </authorList>
    </citation>
    <scope>NUCLEOTIDE SEQUENCE [LARGE SCALE GENOMIC DNA]</scope>
    <source>
        <strain evidence="1">DSM 14469</strain>
    </source>
</reference>
<sequence length="264" mass="29998">MNSNSATQSSDLTVEKILRSSIRVSVTKTSGEQHYGTAFFFNFMINQSPYPVLISNRHVFENASEMSFFVNASCSNLSWAERCKHNEKKHLIYALPKIIFHPNPDIDLALFPMETTINQFAEQGISFVHWYLDESIIPSAQEWSRLLPLEDVIMVGCPDAIFDLKNNLALIRKGIIASHPAYDFNYKPVFISDIACFPGSSGSPILMRDTSPFFSDETLYLDSSRYALLGIQSRVFQHSENYFNNLAIAIKSTELLAFRNLLWS</sequence>
<dbReference type="RefSeq" id="WP_006862356.1">
    <property type="nucleotide sequence ID" value="NZ_ACCL02000011.1"/>
</dbReference>
<dbReference type="STRING" id="168384.SAMN05660368_03704"/>
<accession>C6LG12</accession>
<dbReference type="Proteomes" id="UP000005561">
    <property type="component" value="Unassembled WGS sequence"/>
</dbReference>